<evidence type="ECO:0000313" key="2">
    <source>
        <dbReference type="EMBL" id="TFH67571.1"/>
    </source>
</evidence>
<evidence type="ECO:0000259" key="1">
    <source>
        <dbReference type="PROSITE" id="PS51819"/>
    </source>
</evidence>
<dbReference type="AlphaFoldDB" id="A0A4Y8UHE0"/>
<name>A0A4Y8UHE0_9GAMM</name>
<sequence length="122" mass="13383">MKVTGFNHIGLNAAGKHQQTQDFYRNVLGMREFPRSGAATLVNGFWAGVEETFVHVISDPAEGPMALPNNTHLSLYVEDIQAAVDEVKALTDEFVHFGEGSGQIIWFKDPAGNTIELQQQPA</sequence>
<proteinExistence type="predicted"/>
<dbReference type="Gene3D" id="3.10.180.10">
    <property type="entry name" value="2,3-Dihydroxybiphenyl 1,2-Dioxygenase, domain 1"/>
    <property type="match status" value="1"/>
</dbReference>
<organism evidence="2 3">
    <name type="scientific">Gammaproteobacteria bacterium LSUCC0057</name>
    <dbReference type="NCBI Taxonomy" id="2559237"/>
    <lineage>
        <taxon>Bacteria</taxon>
        <taxon>Pseudomonadati</taxon>
        <taxon>Pseudomonadota</taxon>
        <taxon>Gammaproteobacteria</taxon>
        <taxon>Cellvibrionales</taxon>
        <taxon>Porticoccaceae</taxon>
        <taxon>SAR92 clade</taxon>
    </lineage>
</organism>
<dbReference type="SUPFAM" id="SSF54593">
    <property type="entry name" value="Glyoxalase/Bleomycin resistance protein/Dihydroxybiphenyl dioxygenase"/>
    <property type="match status" value="1"/>
</dbReference>
<comment type="caution">
    <text evidence="2">The sequence shown here is derived from an EMBL/GenBank/DDBJ whole genome shotgun (WGS) entry which is preliminary data.</text>
</comment>
<dbReference type="Pfam" id="PF00903">
    <property type="entry name" value="Glyoxalase"/>
    <property type="match status" value="1"/>
</dbReference>
<dbReference type="InterPro" id="IPR004360">
    <property type="entry name" value="Glyas_Fos-R_dOase_dom"/>
</dbReference>
<dbReference type="InterPro" id="IPR037523">
    <property type="entry name" value="VOC_core"/>
</dbReference>
<dbReference type="Proteomes" id="UP000298133">
    <property type="component" value="Unassembled WGS sequence"/>
</dbReference>
<protein>
    <recommendedName>
        <fullName evidence="1">VOC domain-containing protein</fullName>
    </recommendedName>
</protein>
<reference evidence="2 3" key="1">
    <citation type="submission" date="2019-03" db="EMBL/GenBank/DDBJ databases">
        <title>Draft genome of Gammaproteobacteria bacterium LSUCC0057, a member of the SAR92 clade.</title>
        <authorList>
            <person name="Lanclos V.C."/>
            <person name="Doiron C."/>
            <person name="Henson M.W."/>
            <person name="Thrash J.C."/>
        </authorList>
    </citation>
    <scope>NUCLEOTIDE SEQUENCE [LARGE SCALE GENOMIC DNA]</scope>
    <source>
        <strain evidence="2 3">LSUCC0057</strain>
    </source>
</reference>
<evidence type="ECO:0000313" key="3">
    <source>
        <dbReference type="Proteomes" id="UP000298133"/>
    </source>
</evidence>
<dbReference type="OrthoDB" id="9812656at2"/>
<dbReference type="InterPro" id="IPR029068">
    <property type="entry name" value="Glyas_Bleomycin-R_OHBP_Dase"/>
</dbReference>
<dbReference type="EMBL" id="SPIA01000003">
    <property type="protein sequence ID" value="TFH67571.1"/>
    <property type="molecule type" value="Genomic_DNA"/>
</dbReference>
<feature type="domain" description="VOC" evidence="1">
    <location>
        <begin position="5"/>
        <end position="120"/>
    </location>
</feature>
<gene>
    <name evidence="2" type="ORF">E3W66_08880</name>
</gene>
<accession>A0A4Y8UHE0</accession>
<keyword evidence="3" id="KW-1185">Reference proteome</keyword>
<dbReference type="PROSITE" id="PS51819">
    <property type="entry name" value="VOC"/>
    <property type="match status" value="1"/>
</dbReference>